<proteinExistence type="predicted"/>
<accession>A0A852ZPC1</accession>
<keyword evidence="1" id="KW-1133">Transmembrane helix</keyword>
<evidence type="ECO:0000256" key="1">
    <source>
        <dbReference type="SAM" id="Phobius"/>
    </source>
</evidence>
<gene>
    <name evidence="2" type="ORF">FHU37_001176</name>
</gene>
<dbReference type="Proteomes" id="UP000567795">
    <property type="component" value="Unassembled WGS sequence"/>
</dbReference>
<reference evidence="2 3" key="1">
    <citation type="submission" date="2020-07" db="EMBL/GenBank/DDBJ databases">
        <title>Sequencing the genomes of 1000 actinobacteria strains.</title>
        <authorList>
            <person name="Klenk H.-P."/>
        </authorList>
    </citation>
    <scope>NUCLEOTIDE SEQUENCE [LARGE SCALE GENOMIC DNA]</scope>
    <source>
        <strain evidence="2 3">DSM 42178</strain>
    </source>
</reference>
<organism evidence="2 3">
    <name type="scientific">Allostreptomyces psammosilenae</name>
    <dbReference type="NCBI Taxonomy" id="1892865"/>
    <lineage>
        <taxon>Bacteria</taxon>
        <taxon>Bacillati</taxon>
        <taxon>Actinomycetota</taxon>
        <taxon>Actinomycetes</taxon>
        <taxon>Kitasatosporales</taxon>
        <taxon>Streptomycetaceae</taxon>
        <taxon>Allostreptomyces</taxon>
    </lineage>
</organism>
<feature type="transmembrane region" description="Helical" evidence="1">
    <location>
        <begin position="65"/>
        <end position="86"/>
    </location>
</feature>
<name>A0A852ZPC1_9ACTN</name>
<dbReference type="AlphaFoldDB" id="A0A852ZPC1"/>
<sequence length="106" mass="11182">MTEEPHGGPRPDAGATGAEATARAARLFDIRRLIGGLFVLYGVIVTVAGLFASPADIDKAQGININLWAGLGMLALGLLFLLWFALNPTPPPPPEGIDEEGRPLEH</sequence>
<evidence type="ECO:0000313" key="3">
    <source>
        <dbReference type="Proteomes" id="UP000567795"/>
    </source>
</evidence>
<protein>
    <submittedName>
        <fullName evidence="2">Uncharacterized protein</fullName>
    </submittedName>
</protein>
<keyword evidence="3" id="KW-1185">Reference proteome</keyword>
<dbReference type="EMBL" id="JACBZD010000001">
    <property type="protein sequence ID" value="NYI04233.1"/>
    <property type="molecule type" value="Genomic_DNA"/>
</dbReference>
<keyword evidence="1" id="KW-0812">Transmembrane</keyword>
<comment type="caution">
    <text evidence="2">The sequence shown here is derived from an EMBL/GenBank/DDBJ whole genome shotgun (WGS) entry which is preliminary data.</text>
</comment>
<dbReference type="RefSeq" id="WP_179813161.1">
    <property type="nucleotide sequence ID" value="NZ_JACBZD010000001.1"/>
</dbReference>
<keyword evidence="1" id="KW-0472">Membrane</keyword>
<feature type="transmembrane region" description="Helical" evidence="1">
    <location>
        <begin position="33"/>
        <end position="53"/>
    </location>
</feature>
<evidence type="ECO:0000313" key="2">
    <source>
        <dbReference type="EMBL" id="NYI04233.1"/>
    </source>
</evidence>